<dbReference type="SUPFAM" id="SSF53686">
    <property type="entry name" value="Tryptophan synthase beta subunit-like PLP-dependent enzymes"/>
    <property type="match status" value="1"/>
</dbReference>
<organism evidence="1">
    <name type="scientific">uncultured Caudovirales phage</name>
    <dbReference type="NCBI Taxonomy" id="2100421"/>
    <lineage>
        <taxon>Viruses</taxon>
        <taxon>Duplodnaviria</taxon>
        <taxon>Heunggongvirae</taxon>
        <taxon>Uroviricota</taxon>
        <taxon>Caudoviricetes</taxon>
        <taxon>Peduoviridae</taxon>
        <taxon>Maltschvirus</taxon>
        <taxon>Maltschvirus maltsch</taxon>
    </lineage>
</organism>
<accession>A0A6J5M9X0</accession>
<dbReference type="EMBL" id="LR797380">
    <property type="protein sequence ID" value="CAB4211923.1"/>
    <property type="molecule type" value="Genomic_DNA"/>
</dbReference>
<protein>
    <submittedName>
        <fullName evidence="1">Uncharacterized protein</fullName>
    </submittedName>
</protein>
<dbReference type="EMBL" id="LR796419">
    <property type="protein sequence ID" value="CAB4142527.1"/>
    <property type="molecule type" value="Genomic_DNA"/>
</dbReference>
<reference evidence="1" key="1">
    <citation type="submission" date="2020-04" db="EMBL/GenBank/DDBJ databases">
        <authorList>
            <person name="Chiriac C."/>
            <person name="Salcher M."/>
            <person name="Ghai R."/>
            <person name="Kavagutti S V."/>
        </authorList>
    </citation>
    <scope>NUCLEOTIDE SEQUENCE</scope>
</reference>
<name>A0A6J5M9X0_9CAUD</name>
<evidence type="ECO:0000313" key="1">
    <source>
        <dbReference type="EMBL" id="CAB4142527.1"/>
    </source>
</evidence>
<dbReference type="InterPro" id="IPR036052">
    <property type="entry name" value="TrpB-like_PALP_sf"/>
</dbReference>
<proteinExistence type="predicted"/>
<sequence>MTHNSHTSSDSHKELDEFGEKYLWNLVRDWKDPIKLPKVDAIKLDRRRTIFVVRDDLTKFGTKARAGSAALFQPEYRETKTIVYVAPRVGWAPMSLAKLCADTKRELILFAPASAKPSLHQLTAYNFWADLRFVRVAAMPNLQRMAKQFAEDFGYTFFPLGLDVPAAVAGIGKTARRLADREIGDFKKVKEFWTVISTGVLSRGLQLAWPEAKPFAVAVARNIHDGEKGKAEIFSHPLAFTQNVKSKDAPPFPSVMSYDAKAWSFVCEHASDGAWFWNVAAEPPDNLGVREGAAELRSNVDWGDMSAFDRP</sequence>
<gene>
    <name evidence="2" type="ORF">UFOVP1414_50</name>
    <name evidence="1" type="ORF">UFOVP442_27</name>
</gene>
<evidence type="ECO:0000313" key="2">
    <source>
        <dbReference type="EMBL" id="CAB4211923.1"/>
    </source>
</evidence>